<organism evidence="3 4">
    <name type="scientific">Pseudomonas brassicacearum</name>
    <dbReference type="NCBI Taxonomy" id="930166"/>
    <lineage>
        <taxon>Bacteria</taxon>
        <taxon>Pseudomonadati</taxon>
        <taxon>Pseudomonadota</taxon>
        <taxon>Gammaproteobacteria</taxon>
        <taxon>Pseudomonadales</taxon>
        <taxon>Pseudomonadaceae</taxon>
        <taxon>Pseudomonas</taxon>
    </lineage>
</organism>
<evidence type="ECO:0000256" key="1">
    <source>
        <dbReference type="SAM" id="MobiDB-lite"/>
    </source>
</evidence>
<dbReference type="GO" id="GO:0005524">
    <property type="term" value="F:ATP binding"/>
    <property type="evidence" value="ECO:0007669"/>
    <property type="project" value="InterPro"/>
</dbReference>
<keyword evidence="3" id="KW-0436">Ligase</keyword>
<feature type="compositionally biased region" description="Polar residues" evidence="1">
    <location>
        <begin position="454"/>
        <end position="465"/>
    </location>
</feature>
<dbReference type="PANTHER" id="PTHR42793:SF4">
    <property type="entry name" value="BLL6376 PROTEIN"/>
    <property type="match status" value="1"/>
</dbReference>
<comment type="caution">
    <text evidence="3">The sequence shown here is derived from an EMBL/GenBank/DDBJ whole genome shotgun (WGS) entry which is preliminary data.</text>
</comment>
<dbReference type="SUPFAM" id="SSF51735">
    <property type="entry name" value="NAD(P)-binding Rossmann-fold domains"/>
    <property type="match status" value="1"/>
</dbReference>
<evidence type="ECO:0000259" key="2">
    <source>
        <dbReference type="PROSITE" id="PS50206"/>
    </source>
</evidence>
<dbReference type="Proteomes" id="UP000562723">
    <property type="component" value="Unassembled WGS sequence"/>
</dbReference>
<dbReference type="PANTHER" id="PTHR42793">
    <property type="entry name" value="COA BINDING DOMAIN CONTAINING PROTEIN"/>
    <property type="match status" value="1"/>
</dbReference>
<dbReference type="RefSeq" id="WP_175360919.1">
    <property type="nucleotide sequence ID" value="NZ_JABFMS010000084.1"/>
</dbReference>
<dbReference type="Gene3D" id="3.40.50.720">
    <property type="entry name" value="NAD(P)-binding Rossmann-like Domain"/>
    <property type="match status" value="1"/>
</dbReference>
<dbReference type="InterPro" id="IPR036291">
    <property type="entry name" value="NAD(P)-bd_dom_sf"/>
</dbReference>
<dbReference type="Gene3D" id="3.30.470.20">
    <property type="entry name" value="ATP-grasp fold, B domain"/>
    <property type="match status" value="1"/>
</dbReference>
<name>A0AAJ3G3G4_9PSED</name>
<protein>
    <submittedName>
        <fullName evidence="3">Acetate--CoA ligase family protein</fullName>
    </submittedName>
</protein>
<gene>
    <name evidence="3" type="ORF">HNO85_25820</name>
</gene>
<evidence type="ECO:0000313" key="4">
    <source>
        <dbReference type="Proteomes" id="UP000562723"/>
    </source>
</evidence>
<dbReference type="Gene3D" id="3.40.50.261">
    <property type="entry name" value="Succinyl-CoA synthetase domains"/>
    <property type="match status" value="2"/>
</dbReference>
<dbReference type="InterPro" id="IPR003781">
    <property type="entry name" value="CoA-bd"/>
</dbReference>
<dbReference type="Gene3D" id="3.30.1490.20">
    <property type="entry name" value="ATP-grasp fold, A domain"/>
    <property type="match status" value="1"/>
</dbReference>
<dbReference type="InterPro" id="IPR013815">
    <property type="entry name" value="ATP_grasp_subdomain_1"/>
</dbReference>
<feature type="region of interest" description="Disordered" evidence="1">
    <location>
        <begin position="453"/>
        <end position="481"/>
    </location>
</feature>
<dbReference type="EMBL" id="JABFMS010000084">
    <property type="protein sequence ID" value="NUT84375.1"/>
    <property type="molecule type" value="Genomic_DNA"/>
</dbReference>
<dbReference type="SMART" id="SM00881">
    <property type="entry name" value="CoA_binding"/>
    <property type="match status" value="1"/>
</dbReference>
<dbReference type="SUPFAM" id="SSF56059">
    <property type="entry name" value="Glutathione synthetase ATP-binding domain-like"/>
    <property type="match status" value="1"/>
</dbReference>
<proteinExistence type="predicted"/>
<dbReference type="InterPro" id="IPR032875">
    <property type="entry name" value="Succ_CoA_lig_flav_dom"/>
</dbReference>
<reference evidence="3 4" key="1">
    <citation type="journal article" date="2020" name="Front. Plant Sci.">
        <title>Isolation of Rhizosphere Bacteria That Improve Quality and Water Stress Tolerance in Greenhouse Ornamentals.</title>
        <authorList>
            <person name="Nordstedt N.P."/>
            <person name="Jones M.L."/>
        </authorList>
    </citation>
    <scope>NUCLEOTIDE SEQUENCE [LARGE SCALE GENOMIC DNA]</scope>
    <source>
        <strain evidence="3 4">C2F7</strain>
    </source>
</reference>
<dbReference type="Pfam" id="PF13607">
    <property type="entry name" value="Succ_CoA_lig"/>
    <property type="match status" value="1"/>
</dbReference>
<sequence>MNQIARLLSPASVAVIGASGDSRKTSGRPIAFLRKHGFEGRLYPVNPRYEQIDGLRCYPSVAELPEVPDVAIILLGAARANQAVAELSALGCPAAIVLAGGYGETGSEGAARQEELKAARGSMRILGPNTIGLVNLTERITLSASGALDMDELLAGRVAVVSQSGGILGALLSRGVAAGIGFSKLISTSNEVDLDVADFVDYLADDPATSVIALYLEGLRDSEKFSRAARKAREAGKPVVVFKVGRSQAGAHAAASHTGAMAGSDALYSAYFRQLGVIRAETFADLLDIPFALASGRVMRGRRVAILTSTGGAGTLIADSLGVSGFETPTPGAQTAAKLRDLDIGDQAVLDRNPIDLTLAGLQPELMREAIGILLDSADFDAVISVVGSSGVAQPHLMADAIGDSLASSDKPVLAYISPHAPAAARRINGAGGVAFSAPESCASALKALAAQATWSEPSPESGTAQAGPEVLQDLPSGPLDEERSKRLYASFGIPVTRERVVRDGDQAARAAQELGGHVALKVLSEQIPHKSEVGGVALHLDAGNIGARLDRMRAEVSRHVGFEPPTFLVQEMVTQGQELILGFHRDPQLGSALLLGMGGVTAELFQDTTLHLLPVNLEQARQMLRELRTYPLLDGYRGMPKADVEAAAHCIVAFSDMAMQLGERLIEAEINPLLVRPAGSGVMALDGLTIMA</sequence>
<dbReference type="SUPFAM" id="SSF52210">
    <property type="entry name" value="Succinyl-CoA synthetase domains"/>
    <property type="match status" value="2"/>
</dbReference>
<dbReference type="Pfam" id="PF13380">
    <property type="entry name" value="CoA_binding_2"/>
    <property type="match status" value="1"/>
</dbReference>
<accession>A0AAJ3G3G4</accession>
<dbReference type="InterPro" id="IPR016102">
    <property type="entry name" value="Succinyl-CoA_synth-like"/>
</dbReference>
<dbReference type="AlphaFoldDB" id="A0AAJ3G3G4"/>
<dbReference type="InterPro" id="IPR001763">
    <property type="entry name" value="Rhodanese-like_dom"/>
</dbReference>
<dbReference type="Pfam" id="PF13549">
    <property type="entry name" value="ATP-grasp_5"/>
    <property type="match status" value="1"/>
</dbReference>
<feature type="domain" description="Rhodanese" evidence="2">
    <location>
        <begin position="79"/>
        <end position="114"/>
    </location>
</feature>
<evidence type="ECO:0000313" key="3">
    <source>
        <dbReference type="EMBL" id="NUT84375.1"/>
    </source>
</evidence>
<dbReference type="PROSITE" id="PS50206">
    <property type="entry name" value="RHODANESE_3"/>
    <property type="match status" value="1"/>
</dbReference>
<dbReference type="GO" id="GO:0016874">
    <property type="term" value="F:ligase activity"/>
    <property type="evidence" value="ECO:0007669"/>
    <property type="project" value="UniProtKB-KW"/>
</dbReference>